<sequence>MDEIRRVMRQRVRIVKRTSRRENAWERCALKFLGNSSRRMKIKQMHPNRTLKSTLPHLIYFVLGLCKHL</sequence>
<organism evidence="1 2">
    <name type="scientific">Helianthus annuus</name>
    <name type="common">Common sunflower</name>
    <dbReference type="NCBI Taxonomy" id="4232"/>
    <lineage>
        <taxon>Eukaryota</taxon>
        <taxon>Viridiplantae</taxon>
        <taxon>Streptophyta</taxon>
        <taxon>Embryophyta</taxon>
        <taxon>Tracheophyta</taxon>
        <taxon>Spermatophyta</taxon>
        <taxon>Magnoliopsida</taxon>
        <taxon>eudicotyledons</taxon>
        <taxon>Gunneridae</taxon>
        <taxon>Pentapetalae</taxon>
        <taxon>asterids</taxon>
        <taxon>campanulids</taxon>
        <taxon>Asterales</taxon>
        <taxon>Asteraceae</taxon>
        <taxon>Asteroideae</taxon>
        <taxon>Heliantheae alliance</taxon>
        <taxon>Heliantheae</taxon>
        <taxon>Helianthus</taxon>
    </lineage>
</organism>
<gene>
    <name evidence="1" type="ORF">HannXRQ_Chr07g0200021</name>
</gene>
<dbReference type="InParanoid" id="A0A251UCI3"/>
<evidence type="ECO:0000313" key="1">
    <source>
        <dbReference type="EMBL" id="OTG21060.1"/>
    </source>
</evidence>
<protein>
    <submittedName>
        <fullName evidence="1">Uncharacterized protein</fullName>
    </submittedName>
</protein>
<accession>A0A251UCI3</accession>
<proteinExistence type="predicted"/>
<reference evidence="2" key="1">
    <citation type="journal article" date="2017" name="Nature">
        <title>The sunflower genome provides insights into oil metabolism, flowering and Asterid evolution.</title>
        <authorList>
            <person name="Badouin H."/>
            <person name="Gouzy J."/>
            <person name="Grassa C.J."/>
            <person name="Murat F."/>
            <person name="Staton S.E."/>
            <person name="Cottret L."/>
            <person name="Lelandais-Briere C."/>
            <person name="Owens G.L."/>
            <person name="Carrere S."/>
            <person name="Mayjonade B."/>
            <person name="Legrand L."/>
            <person name="Gill N."/>
            <person name="Kane N.C."/>
            <person name="Bowers J.E."/>
            <person name="Hubner S."/>
            <person name="Bellec A."/>
            <person name="Berard A."/>
            <person name="Berges H."/>
            <person name="Blanchet N."/>
            <person name="Boniface M.C."/>
            <person name="Brunel D."/>
            <person name="Catrice O."/>
            <person name="Chaidir N."/>
            <person name="Claudel C."/>
            <person name="Donnadieu C."/>
            <person name="Faraut T."/>
            <person name="Fievet G."/>
            <person name="Helmstetter N."/>
            <person name="King M."/>
            <person name="Knapp S.J."/>
            <person name="Lai Z."/>
            <person name="Le Paslier M.C."/>
            <person name="Lippi Y."/>
            <person name="Lorenzon L."/>
            <person name="Mandel J.R."/>
            <person name="Marage G."/>
            <person name="Marchand G."/>
            <person name="Marquand E."/>
            <person name="Bret-Mestries E."/>
            <person name="Morien E."/>
            <person name="Nambeesan S."/>
            <person name="Nguyen T."/>
            <person name="Pegot-Espagnet P."/>
            <person name="Pouilly N."/>
            <person name="Raftis F."/>
            <person name="Sallet E."/>
            <person name="Schiex T."/>
            <person name="Thomas J."/>
            <person name="Vandecasteele C."/>
            <person name="Vares D."/>
            <person name="Vear F."/>
            <person name="Vautrin S."/>
            <person name="Crespi M."/>
            <person name="Mangin B."/>
            <person name="Burke J.M."/>
            <person name="Salse J."/>
            <person name="Munos S."/>
            <person name="Vincourt P."/>
            <person name="Rieseberg L.H."/>
            <person name="Langlade N.B."/>
        </authorList>
    </citation>
    <scope>NUCLEOTIDE SEQUENCE [LARGE SCALE GENOMIC DNA]</scope>
    <source>
        <strain evidence="2">cv. SF193</strain>
    </source>
</reference>
<dbReference type="AlphaFoldDB" id="A0A251UCI3"/>
<keyword evidence="2" id="KW-1185">Reference proteome</keyword>
<dbReference type="Proteomes" id="UP000215914">
    <property type="component" value="Chromosome 7"/>
</dbReference>
<evidence type="ECO:0000313" key="2">
    <source>
        <dbReference type="Proteomes" id="UP000215914"/>
    </source>
</evidence>
<dbReference type="EMBL" id="CM007896">
    <property type="protein sequence ID" value="OTG21060.1"/>
    <property type="molecule type" value="Genomic_DNA"/>
</dbReference>
<name>A0A251UCI3_HELAN</name>